<evidence type="ECO:0000313" key="2">
    <source>
        <dbReference type="Proteomes" id="UP000198329"/>
    </source>
</evidence>
<organism evidence="1 2">
    <name type="scientific">Pseudoalteromonas nigrifaciens</name>
    <dbReference type="NCBI Taxonomy" id="28109"/>
    <lineage>
        <taxon>Bacteria</taxon>
        <taxon>Pseudomonadati</taxon>
        <taxon>Pseudomonadota</taxon>
        <taxon>Gammaproteobacteria</taxon>
        <taxon>Alteromonadales</taxon>
        <taxon>Pseudoalteromonadaceae</taxon>
        <taxon>Pseudoalteromonas</taxon>
    </lineage>
</organism>
<sequence>MFLCSICTFYSTNAKIKARHFYEKVLLFLKIIKLKGVFT</sequence>
<gene>
    <name evidence="1" type="ORF">PNIG_a1377</name>
</gene>
<name>A0AAC9UHD6_9GAMM</name>
<dbReference type="EMBL" id="CP011036">
    <property type="protein sequence ID" value="ASM53541.1"/>
    <property type="molecule type" value="Genomic_DNA"/>
</dbReference>
<dbReference type="KEGG" id="png:PNIG_a1377"/>
<protein>
    <submittedName>
        <fullName evidence="1">Uncharacterized protein</fullName>
    </submittedName>
</protein>
<reference evidence="1 2" key="1">
    <citation type="submission" date="2015-03" db="EMBL/GenBank/DDBJ databases">
        <authorList>
            <person name="Xie B.-B."/>
            <person name="Rong J.-C."/>
            <person name="Qin Q.-L."/>
            <person name="Zhang Y.-Z."/>
        </authorList>
    </citation>
    <scope>NUCLEOTIDE SEQUENCE [LARGE SCALE GENOMIC DNA]</scope>
    <source>
        <strain evidence="1 2">KMM 661</strain>
    </source>
</reference>
<dbReference type="AlphaFoldDB" id="A0AAC9UHD6"/>
<dbReference type="Proteomes" id="UP000198329">
    <property type="component" value="Chromosome I"/>
</dbReference>
<accession>A0AAC9UHD6</accession>
<keyword evidence="2" id="KW-1185">Reference proteome</keyword>
<evidence type="ECO:0000313" key="1">
    <source>
        <dbReference type="EMBL" id="ASM53541.1"/>
    </source>
</evidence>
<proteinExistence type="predicted"/>